<keyword evidence="3" id="KW-1185">Reference proteome</keyword>
<sequence>MLSSRATSAARTQTKTKKAAKSVAKYQERAIIGKCPKAGLVSTHDAFPDITLRRQWTLRCWKQALKDADEWIEISDRMTSLVKNCGSRICGHIISCVWPQIIAMYGFVRKTTSQVVAQNCTLHNKLILKGAFHYKDPDTLSSFAQNKIISEILHLAWFEDKHLQGPLLSEHFNPISLETLVIFMMIDFCLHEWSTGAFLQATFYEKDVIHTHKIYRAEVEAWSDMNLTVTSNIRKKLFTCALHNSGVVSKQAAIVSGLVGEAKDQVQTELDGRTGDTDNELSA</sequence>
<reference evidence="2 3" key="1">
    <citation type="submission" date="2014-04" db="EMBL/GenBank/DDBJ databases">
        <authorList>
            <consortium name="DOE Joint Genome Institute"/>
            <person name="Kuo A."/>
            <person name="Kohler A."/>
            <person name="Nagy L.G."/>
            <person name="Floudas D."/>
            <person name="Copeland A."/>
            <person name="Barry K.W."/>
            <person name="Cichocki N."/>
            <person name="Veneault-Fourrey C."/>
            <person name="LaButti K."/>
            <person name="Lindquist E.A."/>
            <person name="Lipzen A."/>
            <person name="Lundell T."/>
            <person name="Morin E."/>
            <person name="Murat C."/>
            <person name="Sun H."/>
            <person name="Tunlid A."/>
            <person name="Henrissat B."/>
            <person name="Grigoriev I.V."/>
            <person name="Hibbett D.S."/>
            <person name="Martin F."/>
            <person name="Nordberg H.P."/>
            <person name="Cantor M.N."/>
            <person name="Hua S.X."/>
        </authorList>
    </citation>
    <scope>NUCLEOTIDE SEQUENCE [LARGE SCALE GENOMIC DNA]</scope>
    <source>
        <strain evidence="2 3">LaAM-08-1</strain>
    </source>
</reference>
<evidence type="ECO:0000313" key="3">
    <source>
        <dbReference type="Proteomes" id="UP000054477"/>
    </source>
</evidence>
<feature type="domain" description="DUF6532" evidence="1">
    <location>
        <begin position="42"/>
        <end position="222"/>
    </location>
</feature>
<dbReference type="Pfam" id="PF20149">
    <property type="entry name" value="DUF6532"/>
    <property type="match status" value="1"/>
</dbReference>
<dbReference type="Proteomes" id="UP000054477">
    <property type="component" value="Unassembled WGS sequence"/>
</dbReference>
<dbReference type="STRING" id="1095629.A0A0C9YCK5"/>
<reference evidence="3" key="2">
    <citation type="submission" date="2015-01" db="EMBL/GenBank/DDBJ databases">
        <title>Evolutionary Origins and Diversification of the Mycorrhizal Mutualists.</title>
        <authorList>
            <consortium name="DOE Joint Genome Institute"/>
            <consortium name="Mycorrhizal Genomics Consortium"/>
            <person name="Kohler A."/>
            <person name="Kuo A."/>
            <person name="Nagy L.G."/>
            <person name="Floudas D."/>
            <person name="Copeland A."/>
            <person name="Barry K.W."/>
            <person name="Cichocki N."/>
            <person name="Veneault-Fourrey C."/>
            <person name="LaButti K."/>
            <person name="Lindquist E.A."/>
            <person name="Lipzen A."/>
            <person name="Lundell T."/>
            <person name="Morin E."/>
            <person name="Murat C."/>
            <person name="Riley R."/>
            <person name="Ohm R."/>
            <person name="Sun H."/>
            <person name="Tunlid A."/>
            <person name="Henrissat B."/>
            <person name="Grigoriev I.V."/>
            <person name="Hibbett D.S."/>
            <person name="Martin F."/>
        </authorList>
    </citation>
    <scope>NUCLEOTIDE SEQUENCE [LARGE SCALE GENOMIC DNA]</scope>
    <source>
        <strain evidence="3">LaAM-08-1</strain>
    </source>
</reference>
<dbReference type="HOGENOM" id="CLU_983752_0_0_1"/>
<organism evidence="2 3">
    <name type="scientific">Laccaria amethystina LaAM-08-1</name>
    <dbReference type="NCBI Taxonomy" id="1095629"/>
    <lineage>
        <taxon>Eukaryota</taxon>
        <taxon>Fungi</taxon>
        <taxon>Dikarya</taxon>
        <taxon>Basidiomycota</taxon>
        <taxon>Agaricomycotina</taxon>
        <taxon>Agaricomycetes</taxon>
        <taxon>Agaricomycetidae</taxon>
        <taxon>Agaricales</taxon>
        <taxon>Agaricineae</taxon>
        <taxon>Hydnangiaceae</taxon>
        <taxon>Laccaria</taxon>
    </lineage>
</organism>
<evidence type="ECO:0000313" key="2">
    <source>
        <dbReference type="EMBL" id="KIK05918.1"/>
    </source>
</evidence>
<evidence type="ECO:0000259" key="1">
    <source>
        <dbReference type="Pfam" id="PF20149"/>
    </source>
</evidence>
<dbReference type="InterPro" id="IPR045341">
    <property type="entry name" value="DUF6532"/>
</dbReference>
<accession>A0A0C9YCK5</accession>
<gene>
    <name evidence="2" type="ORF">K443DRAFT_3478</name>
</gene>
<dbReference type="EMBL" id="KN838556">
    <property type="protein sequence ID" value="KIK05918.1"/>
    <property type="molecule type" value="Genomic_DNA"/>
</dbReference>
<protein>
    <recommendedName>
        <fullName evidence="1">DUF6532 domain-containing protein</fullName>
    </recommendedName>
</protein>
<dbReference type="AlphaFoldDB" id="A0A0C9YCK5"/>
<proteinExistence type="predicted"/>
<name>A0A0C9YCK5_9AGAR</name>
<dbReference type="OrthoDB" id="3244572at2759"/>